<keyword evidence="2" id="KW-0813">Transport</keyword>
<dbReference type="GO" id="GO:0046677">
    <property type="term" value="P:response to antibiotic"/>
    <property type="evidence" value="ECO:0007669"/>
    <property type="project" value="UniProtKB-KW"/>
</dbReference>
<dbReference type="InterPro" id="IPR036259">
    <property type="entry name" value="MFS_trans_sf"/>
</dbReference>
<evidence type="ECO:0000256" key="3">
    <source>
        <dbReference type="ARBA" id="ARBA00022475"/>
    </source>
</evidence>
<dbReference type="Proteomes" id="UP000003963">
    <property type="component" value="Unassembled WGS sequence"/>
</dbReference>
<feature type="transmembrane region" description="Helical" evidence="8">
    <location>
        <begin position="234"/>
        <end position="250"/>
    </location>
</feature>
<accession>D9WQL4</accession>
<feature type="transmembrane region" description="Helical" evidence="8">
    <location>
        <begin position="270"/>
        <end position="295"/>
    </location>
</feature>
<dbReference type="Gene3D" id="1.20.1720.10">
    <property type="entry name" value="Multidrug resistance protein D"/>
    <property type="match status" value="1"/>
</dbReference>
<feature type="transmembrane region" description="Helical" evidence="8">
    <location>
        <begin position="169"/>
        <end position="191"/>
    </location>
</feature>
<organism evidence="10 11">
    <name type="scientific">Streptomyces himastatinicus ATCC 53653</name>
    <dbReference type="NCBI Taxonomy" id="457427"/>
    <lineage>
        <taxon>Bacteria</taxon>
        <taxon>Bacillati</taxon>
        <taxon>Actinomycetota</taxon>
        <taxon>Actinomycetes</taxon>
        <taxon>Kitasatosporales</taxon>
        <taxon>Streptomycetaceae</taxon>
        <taxon>Streptomyces</taxon>
        <taxon>Streptomyces violaceusniger group</taxon>
    </lineage>
</organism>
<dbReference type="HOGENOM" id="CLU_000960_28_2_11"/>
<reference evidence="10 11" key="1">
    <citation type="submission" date="2009-02" db="EMBL/GenBank/DDBJ databases">
        <title>Annotation of Streptomyces hygroscopicus strain ATCC 53653.</title>
        <authorList>
            <consortium name="The Broad Institute Genome Sequencing Platform"/>
            <consortium name="Broad Institute Microbial Sequencing Center"/>
            <person name="Fischbach M."/>
            <person name="Godfrey P."/>
            <person name="Ward D."/>
            <person name="Young S."/>
            <person name="Zeng Q."/>
            <person name="Koehrsen M."/>
            <person name="Alvarado L."/>
            <person name="Berlin A.M."/>
            <person name="Bochicchio J."/>
            <person name="Borenstein D."/>
            <person name="Chapman S.B."/>
            <person name="Chen Z."/>
            <person name="Engels R."/>
            <person name="Freedman E."/>
            <person name="Gellesch M."/>
            <person name="Goldberg J."/>
            <person name="Griggs A."/>
            <person name="Gujja S."/>
            <person name="Heilman E.R."/>
            <person name="Heiman D.I."/>
            <person name="Hepburn T.A."/>
            <person name="Howarth C."/>
            <person name="Jen D."/>
            <person name="Larson L."/>
            <person name="Lewis B."/>
            <person name="Mehta T."/>
            <person name="Park D."/>
            <person name="Pearson M."/>
            <person name="Richards J."/>
            <person name="Roberts A."/>
            <person name="Saif S."/>
            <person name="Shea T.D."/>
            <person name="Shenoy N."/>
            <person name="Sisk P."/>
            <person name="Stolte C."/>
            <person name="Sykes S.N."/>
            <person name="Thomson T."/>
            <person name="Walk T."/>
            <person name="White J."/>
            <person name="Yandava C."/>
            <person name="Straight P."/>
            <person name="Clardy J."/>
            <person name="Hung D."/>
            <person name="Kolter R."/>
            <person name="Mekalanos J."/>
            <person name="Walker S."/>
            <person name="Walsh C.T."/>
            <person name="Wieland-Brown L.C."/>
            <person name="Haas B."/>
            <person name="Nusbaum C."/>
            <person name="Birren B."/>
        </authorList>
    </citation>
    <scope>NUCLEOTIDE SEQUENCE [LARGE SCALE GENOMIC DNA]</scope>
    <source>
        <strain evidence="10 11">ATCC 53653</strain>
    </source>
</reference>
<dbReference type="Pfam" id="PF07690">
    <property type="entry name" value="MFS_1"/>
    <property type="match status" value="1"/>
</dbReference>
<keyword evidence="3" id="KW-1003">Cell membrane</keyword>
<dbReference type="InterPro" id="IPR020846">
    <property type="entry name" value="MFS_dom"/>
</dbReference>
<dbReference type="STRING" id="457427.SSOG_07861"/>
<feature type="transmembrane region" description="Helical" evidence="8">
    <location>
        <begin position="54"/>
        <end position="75"/>
    </location>
</feature>
<dbReference type="GO" id="GO:0022857">
    <property type="term" value="F:transmembrane transporter activity"/>
    <property type="evidence" value="ECO:0007669"/>
    <property type="project" value="InterPro"/>
</dbReference>
<dbReference type="EMBL" id="GG657754">
    <property type="protein sequence ID" value="EFL28147.1"/>
    <property type="molecule type" value="Genomic_DNA"/>
</dbReference>
<dbReference type="OrthoDB" id="9781469at2"/>
<feature type="transmembrane region" description="Helical" evidence="8">
    <location>
        <begin position="335"/>
        <end position="354"/>
    </location>
</feature>
<feature type="transmembrane region" description="Helical" evidence="8">
    <location>
        <begin position="15"/>
        <end position="42"/>
    </location>
</feature>
<dbReference type="InterPro" id="IPR011701">
    <property type="entry name" value="MFS"/>
</dbReference>
<keyword evidence="5 8" id="KW-1133">Transmembrane helix</keyword>
<evidence type="ECO:0000256" key="6">
    <source>
        <dbReference type="ARBA" id="ARBA00023136"/>
    </source>
</evidence>
<feature type="transmembrane region" description="Helical" evidence="8">
    <location>
        <begin position="141"/>
        <end position="163"/>
    </location>
</feature>
<evidence type="ECO:0000256" key="2">
    <source>
        <dbReference type="ARBA" id="ARBA00022448"/>
    </source>
</evidence>
<dbReference type="PROSITE" id="PS50850">
    <property type="entry name" value="MFS"/>
    <property type="match status" value="1"/>
</dbReference>
<evidence type="ECO:0000313" key="11">
    <source>
        <dbReference type="Proteomes" id="UP000003963"/>
    </source>
</evidence>
<comment type="subcellular location">
    <subcellularLocation>
        <location evidence="1">Cell membrane</location>
        <topology evidence="1">Multi-pass membrane protein</topology>
    </subcellularLocation>
</comment>
<feature type="transmembrane region" description="Helical" evidence="8">
    <location>
        <begin position="360"/>
        <end position="386"/>
    </location>
</feature>
<dbReference type="AlphaFoldDB" id="D9WQL4"/>
<protein>
    <submittedName>
        <fullName evidence="10">Putative drug resistance transporter</fullName>
    </submittedName>
</protein>
<feature type="transmembrane region" description="Helical" evidence="8">
    <location>
        <begin position="108"/>
        <end position="129"/>
    </location>
</feature>
<name>D9WQL4_9ACTN</name>
<feature type="transmembrane region" description="Helical" evidence="8">
    <location>
        <begin position="307"/>
        <end position="328"/>
    </location>
</feature>
<keyword evidence="4 8" id="KW-0812">Transmembrane</keyword>
<proteinExistence type="predicted"/>
<dbReference type="GO" id="GO:0005886">
    <property type="term" value="C:plasma membrane"/>
    <property type="evidence" value="ECO:0007669"/>
    <property type="project" value="UniProtKB-SubCell"/>
</dbReference>
<feature type="transmembrane region" description="Helical" evidence="8">
    <location>
        <begin position="203"/>
        <end position="222"/>
    </location>
</feature>
<evidence type="ECO:0000256" key="5">
    <source>
        <dbReference type="ARBA" id="ARBA00022989"/>
    </source>
</evidence>
<evidence type="ECO:0000256" key="8">
    <source>
        <dbReference type="SAM" id="Phobius"/>
    </source>
</evidence>
<keyword evidence="11" id="KW-1185">Reference proteome</keyword>
<gene>
    <name evidence="10" type="ORF">SSOG_07861</name>
</gene>
<dbReference type="PANTHER" id="PTHR42718">
    <property type="entry name" value="MAJOR FACILITATOR SUPERFAMILY MULTIDRUG TRANSPORTER MFSC"/>
    <property type="match status" value="1"/>
</dbReference>
<feature type="transmembrane region" description="Helical" evidence="8">
    <location>
        <begin position="479"/>
        <end position="499"/>
    </location>
</feature>
<dbReference type="CDD" id="cd17321">
    <property type="entry name" value="MFS_MMR_MDR_like"/>
    <property type="match status" value="1"/>
</dbReference>
<dbReference type="PANTHER" id="PTHR42718:SF47">
    <property type="entry name" value="METHYL VIOLOGEN RESISTANCE PROTEIN SMVA"/>
    <property type="match status" value="1"/>
</dbReference>
<keyword evidence="6 8" id="KW-0472">Membrane</keyword>
<evidence type="ECO:0000256" key="7">
    <source>
        <dbReference type="ARBA" id="ARBA00023251"/>
    </source>
</evidence>
<sequence length="526" mass="53911">MSEPSSPQRASRKDWIGLAVLVIPVLLMSMDMTVLYFALPFLSASLEPSATQQLWIVDIYAFMLAGLLITMGTLGDHIGRRLLLMLGAVVFGASSLAAAYAGSAELLIAARAVLGIAGAVLAPSTLALIRNMFHDPTERRTAIAIWTAGLSGGAALGPIVSGLLLEKFWWGSVFLINIPVMAVILVLGPLLLPEYRAPRPGRFDLLGAALSLGTVLPVIYGIKELADDGFAWKYAAITAAGGVIGVLFFLRQRSAANPLIDLSLFRDRGFSASIGVNLVALFAMVGFLLFSTQWIQLVYGLTPLKAGLWTLPAPLAVAVTTSVAAVLAKSIRPGYIIGVGMVIATAGFAVMTQLRADSSLAVAVIGATIISGGVGMAIPLTADLIVSAAPPERVGAASALPETSNQLGGALGVALLGSIGSAIYTRDVSDATSGLPHEAAEAAEGSLGGAAEVAKHLPDRASEPLLQVAGEAFTRGMNISAVVAGAVMLVGAAGAAWLMRHVATPDAAPATAAPAKAEPTPASSPE</sequence>
<evidence type="ECO:0000259" key="9">
    <source>
        <dbReference type="PROSITE" id="PS50850"/>
    </source>
</evidence>
<keyword evidence="7" id="KW-0046">Antibiotic resistance</keyword>
<evidence type="ECO:0000256" key="4">
    <source>
        <dbReference type="ARBA" id="ARBA00022692"/>
    </source>
</evidence>
<evidence type="ECO:0000256" key="1">
    <source>
        <dbReference type="ARBA" id="ARBA00004651"/>
    </source>
</evidence>
<feature type="transmembrane region" description="Helical" evidence="8">
    <location>
        <begin position="82"/>
        <end position="102"/>
    </location>
</feature>
<dbReference type="SUPFAM" id="SSF103473">
    <property type="entry name" value="MFS general substrate transporter"/>
    <property type="match status" value="1"/>
</dbReference>
<evidence type="ECO:0000313" key="10">
    <source>
        <dbReference type="EMBL" id="EFL28147.1"/>
    </source>
</evidence>
<dbReference type="Gene3D" id="1.20.1250.20">
    <property type="entry name" value="MFS general substrate transporter like domains"/>
    <property type="match status" value="1"/>
</dbReference>
<feature type="domain" description="Major facilitator superfamily (MFS) profile" evidence="9">
    <location>
        <begin position="17"/>
        <end position="503"/>
    </location>
</feature>